<evidence type="ECO:0000256" key="8">
    <source>
        <dbReference type="PIRSR" id="PIRSR602401-1"/>
    </source>
</evidence>
<comment type="similarity">
    <text evidence="2 9">Belongs to the cytochrome P450 family.</text>
</comment>
<dbReference type="Gene3D" id="1.10.630.10">
    <property type="entry name" value="Cytochrome P450"/>
    <property type="match status" value="1"/>
</dbReference>
<keyword evidence="7 9" id="KW-0503">Monooxygenase</keyword>
<sequence>MALEIPLLPPDMLVAATESTSHTMCWVMSELICNPEIMQKVQSEVRGILNGKTSIKESDINELKYLHNVIMEALRLHTPLPLLLPRTSEVSMELMGYKIPPKARVVVNAWAIARDPKIWQDPEKFLPERFDSCSMDFKGSSYRYLPFGAGRRICPGTTFALAGMKHFLARLLFHFDWKIPHGGSREEFDMEEVFDGTMKRKHDLCLIAIPYDDDLKASLAAAPQY</sequence>
<dbReference type="FunFam" id="1.10.630.10:FF:000126">
    <property type="entry name" value="Predicted protein"/>
    <property type="match status" value="1"/>
</dbReference>
<dbReference type="OrthoDB" id="1055148at2759"/>
<dbReference type="GO" id="GO:0016705">
    <property type="term" value="F:oxidoreductase activity, acting on paired donors, with incorporation or reduction of molecular oxygen"/>
    <property type="evidence" value="ECO:0007669"/>
    <property type="project" value="InterPro"/>
</dbReference>
<dbReference type="InterPro" id="IPR001128">
    <property type="entry name" value="Cyt_P450"/>
</dbReference>
<dbReference type="Pfam" id="PF00067">
    <property type="entry name" value="p450"/>
    <property type="match status" value="1"/>
</dbReference>
<keyword evidence="5 9" id="KW-0560">Oxidoreductase</keyword>
<dbReference type="InterPro" id="IPR002401">
    <property type="entry name" value="Cyt_P450_E_grp-I"/>
</dbReference>
<evidence type="ECO:0000256" key="2">
    <source>
        <dbReference type="ARBA" id="ARBA00010617"/>
    </source>
</evidence>
<evidence type="ECO:0000313" key="10">
    <source>
        <dbReference type="EMBL" id="PKA63080.1"/>
    </source>
</evidence>
<evidence type="ECO:0000256" key="4">
    <source>
        <dbReference type="ARBA" id="ARBA00022723"/>
    </source>
</evidence>
<keyword evidence="4 8" id="KW-0479">Metal-binding</keyword>
<keyword evidence="3 8" id="KW-0349">Heme</keyword>
<reference evidence="10 11" key="1">
    <citation type="journal article" date="2017" name="Nature">
        <title>The Apostasia genome and the evolution of orchids.</title>
        <authorList>
            <person name="Zhang G.Q."/>
            <person name="Liu K.W."/>
            <person name="Li Z."/>
            <person name="Lohaus R."/>
            <person name="Hsiao Y.Y."/>
            <person name="Niu S.C."/>
            <person name="Wang J.Y."/>
            <person name="Lin Y.C."/>
            <person name="Xu Q."/>
            <person name="Chen L.J."/>
            <person name="Yoshida K."/>
            <person name="Fujiwara S."/>
            <person name="Wang Z.W."/>
            <person name="Zhang Y.Q."/>
            <person name="Mitsuda N."/>
            <person name="Wang M."/>
            <person name="Liu G.H."/>
            <person name="Pecoraro L."/>
            <person name="Huang H.X."/>
            <person name="Xiao X.J."/>
            <person name="Lin M."/>
            <person name="Wu X.Y."/>
            <person name="Wu W.L."/>
            <person name="Chen Y.Y."/>
            <person name="Chang S.B."/>
            <person name="Sakamoto S."/>
            <person name="Ohme-Takagi M."/>
            <person name="Yagi M."/>
            <person name="Zeng S.J."/>
            <person name="Shen C.Y."/>
            <person name="Yeh C.M."/>
            <person name="Luo Y.B."/>
            <person name="Tsai W.C."/>
            <person name="Van de Peer Y."/>
            <person name="Liu Z.J."/>
        </authorList>
    </citation>
    <scope>NUCLEOTIDE SEQUENCE [LARGE SCALE GENOMIC DNA]</scope>
    <source>
        <strain evidence="11">cv. Shenzhen</strain>
        <tissue evidence="10">Stem</tissue>
    </source>
</reference>
<evidence type="ECO:0000256" key="9">
    <source>
        <dbReference type="RuleBase" id="RU000461"/>
    </source>
</evidence>
<dbReference type="PANTHER" id="PTHR47953">
    <property type="entry name" value="OS08G0105600 PROTEIN"/>
    <property type="match status" value="1"/>
</dbReference>
<evidence type="ECO:0000256" key="1">
    <source>
        <dbReference type="ARBA" id="ARBA00001971"/>
    </source>
</evidence>
<dbReference type="SUPFAM" id="SSF48264">
    <property type="entry name" value="Cytochrome P450"/>
    <property type="match status" value="1"/>
</dbReference>
<dbReference type="GO" id="GO:0005506">
    <property type="term" value="F:iron ion binding"/>
    <property type="evidence" value="ECO:0007669"/>
    <property type="project" value="InterPro"/>
</dbReference>
<dbReference type="PRINTS" id="PR00385">
    <property type="entry name" value="P450"/>
</dbReference>
<dbReference type="PANTHER" id="PTHR47953:SF5">
    <property type="entry name" value="CYTOCHROME P450 71AV8-LIKE"/>
    <property type="match status" value="1"/>
</dbReference>
<name>A0A2I0B5K8_9ASPA</name>
<protein>
    <submittedName>
        <fullName evidence="10">Premnaspirodiene oxygenase</fullName>
    </submittedName>
</protein>
<comment type="cofactor">
    <cofactor evidence="1 8">
        <name>heme</name>
        <dbReference type="ChEBI" id="CHEBI:30413"/>
    </cofactor>
</comment>
<dbReference type="STRING" id="1088818.A0A2I0B5K8"/>
<evidence type="ECO:0000256" key="5">
    <source>
        <dbReference type="ARBA" id="ARBA00023002"/>
    </source>
</evidence>
<dbReference type="GO" id="GO:0020037">
    <property type="term" value="F:heme binding"/>
    <property type="evidence" value="ECO:0007669"/>
    <property type="project" value="InterPro"/>
</dbReference>
<dbReference type="InterPro" id="IPR017972">
    <property type="entry name" value="Cyt_P450_CS"/>
</dbReference>
<evidence type="ECO:0000256" key="3">
    <source>
        <dbReference type="ARBA" id="ARBA00022617"/>
    </source>
</evidence>
<accession>A0A2I0B5K8</accession>
<proteinExistence type="inferred from homology"/>
<dbReference type="EMBL" id="KZ451911">
    <property type="protein sequence ID" value="PKA63080.1"/>
    <property type="molecule type" value="Genomic_DNA"/>
</dbReference>
<keyword evidence="6 8" id="KW-0408">Iron</keyword>
<dbReference type="GO" id="GO:0004497">
    <property type="term" value="F:monooxygenase activity"/>
    <property type="evidence" value="ECO:0007669"/>
    <property type="project" value="UniProtKB-KW"/>
</dbReference>
<feature type="binding site" description="axial binding residue" evidence="8">
    <location>
        <position position="154"/>
    </location>
    <ligand>
        <name>heme</name>
        <dbReference type="ChEBI" id="CHEBI:30413"/>
    </ligand>
    <ligandPart>
        <name>Fe</name>
        <dbReference type="ChEBI" id="CHEBI:18248"/>
    </ligandPart>
</feature>
<dbReference type="InterPro" id="IPR036396">
    <property type="entry name" value="Cyt_P450_sf"/>
</dbReference>
<evidence type="ECO:0000256" key="7">
    <source>
        <dbReference type="ARBA" id="ARBA00023033"/>
    </source>
</evidence>
<keyword evidence="11" id="KW-1185">Reference proteome</keyword>
<dbReference type="AlphaFoldDB" id="A0A2I0B5K8"/>
<evidence type="ECO:0000256" key="6">
    <source>
        <dbReference type="ARBA" id="ARBA00023004"/>
    </source>
</evidence>
<dbReference type="PROSITE" id="PS00086">
    <property type="entry name" value="CYTOCHROME_P450"/>
    <property type="match status" value="1"/>
</dbReference>
<dbReference type="PRINTS" id="PR00463">
    <property type="entry name" value="EP450I"/>
</dbReference>
<dbReference type="Proteomes" id="UP000236161">
    <property type="component" value="Unassembled WGS sequence"/>
</dbReference>
<evidence type="ECO:0000313" key="11">
    <source>
        <dbReference type="Proteomes" id="UP000236161"/>
    </source>
</evidence>
<dbReference type="InterPro" id="IPR052306">
    <property type="entry name" value="CYP450_71D"/>
</dbReference>
<gene>
    <name evidence="10" type="primary">CYP71D55</name>
    <name evidence="10" type="ORF">AXF42_Ash007876</name>
</gene>
<organism evidence="10 11">
    <name type="scientific">Apostasia shenzhenica</name>
    <dbReference type="NCBI Taxonomy" id="1088818"/>
    <lineage>
        <taxon>Eukaryota</taxon>
        <taxon>Viridiplantae</taxon>
        <taxon>Streptophyta</taxon>
        <taxon>Embryophyta</taxon>
        <taxon>Tracheophyta</taxon>
        <taxon>Spermatophyta</taxon>
        <taxon>Magnoliopsida</taxon>
        <taxon>Liliopsida</taxon>
        <taxon>Asparagales</taxon>
        <taxon>Orchidaceae</taxon>
        <taxon>Apostasioideae</taxon>
        <taxon>Apostasia</taxon>
    </lineage>
</organism>